<dbReference type="InterPro" id="IPR005148">
    <property type="entry name" value="Arg-tRNA-synth_N"/>
</dbReference>
<dbReference type="RefSeq" id="WP_358132772.1">
    <property type="nucleotide sequence ID" value="NZ_JBFALK010000006.1"/>
</dbReference>
<evidence type="ECO:0000256" key="2">
    <source>
        <dbReference type="ARBA" id="ARBA00022741"/>
    </source>
</evidence>
<protein>
    <submittedName>
        <fullName evidence="5">Anticodon-binding protein</fullName>
    </submittedName>
</protein>
<evidence type="ECO:0000259" key="4">
    <source>
        <dbReference type="SMART" id="SM00836"/>
    </source>
</evidence>
<dbReference type="InterPro" id="IPR008909">
    <property type="entry name" value="DALR_anticod-bd"/>
</dbReference>
<evidence type="ECO:0000256" key="1">
    <source>
        <dbReference type="ARBA" id="ARBA00022598"/>
    </source>
</evidence>
<dbReference type="EMBL" id="JBFALK010000006">
    <property type="protein sequence ID" value="MEV0969777.1"/>
    <property type="molecule type" value="Genomic_DNA"/>
</dbReference>
<dbReference type="Pfam" id="PF03485">
    <property type="entry name" value="Arg_tRNA_synt_N"/>
    <property type="match status" value="1"/>
</dbReference>
<organism evidence="5 6">
    <name type="scientific">Microtetraspora glauca</name>
    <dbReference type="NCBI Taxonomy" id="1996"/>
    <lineage>
        <taxon>Bacteria</taxon>
        <taxon>Bacillati</taxon>
        <taxon>Actinomycetota</taxon>
        <taxon>Actinomycetes</taxon>
        <taxon>Streptosporangiales</taxon>
        <taxon>Streptosporangiaceae</taxon>
        <taxon>Microtetraspora</taxon>
    </lineage>
</organism>
<reference evidence="5 6" key="1">
    <citation type="submission" date="2024-06" db="EMBL/GenBank/DDBJ databases">
        <title>The Natural Products Discovery Center: Release of the First 8490 Sequenced Strains for Exploring Actinobacteria Biosynthetic Diversity.</title>
        <authorList>
            <person name="Kalkreuter E."/>
            <person name="Kautsar S.A."/>
            <person name="Yang D."/>
            <person name="Bader C.D."/>
            <person name="Teijaro C.N."/>
            <person name="Fluegel L."/>
            <person name="Davis C.M."/>
            <person name="Simpson J.R."/>
            <person name="Lauterbach L."/>
            <person name="Steele A.D."/>
            <person name="Gui C."/>
            <person name="Meng S."/>
            <person name="Li G."/>
            <person name="Viehrig K."/>
            <person name="Ye F."/>
            <person name="Su P."/>
            <person name="Kiefer A.F."/>
            <person name="Nichols A."/>
            <person name="Cepeda A.J."/>
            <person name="Yan W."/>
            <person name="Fan B."/>
            <person name="Jiang Y."/>
            <person name="Adhikari A."/>
            <person name="Zheng C.-J."/>
            <person name="Schuster L."/>
            <person name="Cowan T.M."/>
            <person name="Smanski M.J."/>
            <person name="Chevrette M.G."/>
            <person name="De Carvalho L.P.S."/>
            <person name="Shen B."/>
        </authorList>
    </citation>
    <scope>NUCLEOTIDE SEQUENCE [LARGE SCALE GENOMIC DNA]</scope>
    <source>
        <strain evidence="5 6">NPDC050100</strain>
    </source>
</reference>
<sequence>MTPDQLAELIGAPPVPLGSWAREAVYGSPVAFRTASGRPPREVAEEIAVRLRGHGGVEEVRVRPDGFLLITVGRPGEVVREIVRKGPPEIRERAALAPDFPRTWDNPGFVVRYAHARAAAVQRWARDLGVPEEGFRPELLDDPHDRAVLRLLAELPTRAAGRDPAWESYAGQLALAYHDAHEHAPAVPVGDRPVTGVHTARLWLATAVRTVLVAVLTPELPERL</sequence>
<dbReference type="InterPro" id="IPR009080">
    <property type="entry name" value="tRNAsynth_Ia_anticodon-bd"/>
</dbReference>
<evidence type="ECO:0000313" key="5">
    <source>
        <dbReference type="EMBL" id="MEV0969777.1"/>
    </source>
</evidence>
<name>A0ABV3GEM2_MICGL</name>
<keyword evidence="3" id="KW-0067">ATP-binding</keyword>
<feature type="domain" description="DALR anticodon binding" evidence="4">
    <location>
        <begin position="111"/>
        <end position="220"/>
    </location>
</feature>
<keyword evidence="1" id="KW-0436">Ligase</keyword>
<evidence type="ECO:0000313" key="6">
    <source>
        <dbReference type="Proteomes" id="UP001551675"/>
    </source>
</evidence>
<dbReference type="SMART" id="SM00836">
    <property type="entry name" value="DALR_1"/>
    <property type="match status" value="1"/>
</dbReference>
<keyword evidence="6" id="KW-1185">Reference proteome</keyword>
<dbReference type="SUPFAM" id="SSF47323">
    <property type="entry name" value="Anticodon-binding domain of a subclass of class I aminoacyl-tRNA synthetases"/>
    <property type="match status" value="1"/>
</dbReference>
<keyword evidence="2" id="KW-0547">Nucleotide-binding</keyword>
<proteinExistence type="predicted"/>
<dbReference type="Gene3D" id="1.10.730.10">
    <property type="entry name" value="Isoleucyl-tRNA Synthetase, Domain 1"/>
    <property type="match status" value="1"/>
</dbReference>
<accession>A0ABV3GEM2</accession>
<gene>
    <name evidence="5" type="ORF">AB0I59_14160</name>
</gene>
<dbReference type="Proteomes" id="UP001551675">
    <property type="component" value="Unassembled WGS sequence"/>
</dbReference>
<evidence type="ECO:0000256" key="3">
    <source>
        <dbReference type="ARBA" id="ARBA00022840"/>
    </source>
</evidence>
<comment type="caution">
    <text evidence="5">The sequence shown here is derived from an EMBL/GenBank/DDBJ whole genome shotgun (WGS) entry which is preliminary data.</text>
</comment>